<dbReference type="EMBL" id="LQZQ01000003">
    <property type="protein sequence ID" value="KYG81079.1"/>
    <property type="molecule type" value="Genomic_DNA"/>
</dbReference>
<keyword evidence="2" id="KW-0812">Transmembrane</keyword>
<proteinExistence type="predicted"/>
<gene>
    <name evidence="3" type="ORF">MB14_14990</name>
</gene>
<evidence type="ECO:0000313" key="3">
    <source>
        <dbReference type="EMBL" id="KYG81079.1"/>
    </source>
</evidence>
<sequence>MLHISRIKRTIAIFLLFNMVFYIFSPLVAYASLTAGPTAPEYTSFEPVDTTDMVNLATGDFTYNIPLLEVPGPEGGYSMSLSYHAGPQPGQEASWVGLGWTLNPGAINRYVDGYPDDYLRKSKFTRQYIDGGTTTSYDFGISAGIGDAASVRFGLSVDAKENGGFGGANFYGGASLGFAKVNFSQGKTNVGLDLQQGLSTLTMSKSSSESNKVKKDGGMPEGLKSQSSKVSARVKMSEFNSSVSISGVWHVSEESQGISLGLGGKNNGITFNFAKSKRHSYFDEIDRTDIIGPLHFDDIQTSEATSSSFTSLDSGPINSSYGVANDVHANRMQIGSVPNKDLFQVSAQGLNGNMSIQNYSNGSLFRKGVSPQPNTSVYGFDYKYKYSHGTSSFRFDSEFSNKYSIDDNAKIEDVSGSFDFNRVDYSVDVNTDYFKDNMLAGSRHVEWYSNSQLSANQPASYGFLKVEGFDYDAPISSITGYDLSDQIGGFMITNKDGYTYHYALPVYILNEYSKVGKIDEPLDSFQEHLNLNPYAYTWLLTAVTGPDFVDRGGASGAANGVLDDSDWGYWVKFDYGKWNDDYKWRNPVQGKHIDTDAGTEVFSYGEKQQYYLDFLRTRTHTALFFKELRRDGKGVADFETGEMGFRINSKRNVNTSLYSWSDVSEEDYSEFSLRLNEVYVVQNKDISPTETFDWWRTRNLDPINEVIDEYINYPFVQYEGTELAEITANSPGAIPYGGYGYFNKVLDVYDQIKTDVKARSIRGVKFSYENNLGQDVKNSFLVSRNLDNSYTYGAGYLSRKLSLKSVEHLGIEGANVFPSIDFDYYNKASNFADVEFDFVDNWGDFKLDYDPSKDQYFRAITTPISAQDVKAWSLKKIGTPLGSTIEIEYESDDYSRAAFHKLRPIPVKEGEFLSDRFRLSFVDLESSFPLNQLTEGSIVSIKSIFEITTVEPDPNSGDPNDYIFEKSLGIDSHFNCQVKEVGNDYIDLELNAYFNEFEAFDLSSLGEFETLPHGFIVDKNLDWGVIFIEDNEVNIPGGGLRVKSILNSSDTGDGTKIAYEYTHPNSNISSGVTSYEPFNFYAEIPFLSSLKKAFTKQIREEYYTPIGLREFLPAPSVNYEYVTVKSFENKPDGSYETPGKVVYHFKPLQNDMIQTIIPVETTVNSKKRWSPFVLKDFTSSAGNLMSVSEYGANNELISSRTSTYLSDIVGWEDYSAELNNLYKGQGIFQEMYNESRKGFQLDVDGRHLDENNLEYIKTLFKTEVYPSILVSETSFSSKTNITVEKRNVEYDFISGNSIKEMSTDGYGNKYMRVTIPAYHRYSGMGLKIENRTNKNMLNAVTGAYILRVEQDNTDKYIYKGLASATVQDWSNSFVPLGQVSAQNSVFRPSTTRVWVGQPTDILDAHGLFPVESFVNAFEDYFYEDDPNNPSNTYAEVGDWQTVSEITLYDVYSHAREVKDINEQYAATLMDKEYKRVTATAALSKHTELYYTGVEEATTEGFWDAGKIEIVDGTIDNTVFHTGVNSIYAASRYSHPYVIPATALRLELNNSEFVAGKSYRASIWMKPSPGAQLSDAQLNYFIDGSFVATATPNINKKAGDWYLVNLDVTVPSNATSLKIEAIIDGVGASSAYFDDFRFHPLESAMTSYVYNQWGELSHILDANNLFTEYEYDAAGRLKAVYRERLGPGRIKLTEQEMIYQKSTN</sequence>
<evidence type="ECO:0000256" key="2">
    <source>
        <dbReference type="SAM" id="Phobius"/>
    </source>
</evidence>
<keyword evidence="2" id="KW-0472">Membrane</keyword>
<comment type="caution">
    <text evidence="3">The sequence shown here is derived from an EMBL/GenBank/DDBJ whole genome shotgun (WGS) entry which is preliminary data.</text>
</comment>
<keyword evidence="4" id="KW-1185">Reference proteome</keyword>
<accession>A0A150XQQ5</accession>
<dbReference type="RefSeq" id="WP_062589692.1">
    <property type="nucleotide sequence ID" value="NZ_LQZQ01000003.1"/>
</dbReference>
<reference evidence="3" key="1">
    <citation type="submission" date="2016-01" db="EMBL/GenBank/DDBJ databases">
        <title>Genome sequencing of Roseivirga ehrenbergii KMM 6017.</title>
        <authorList>
            <person name="Selvaratnam C."/>
            <person name="Thevarajoo S."/>
            <person name="Goh K.M."/>
            <person name="Ee R."/>
            <person name="Chan K.-G."/>
            <person name="Chong C.S."/>
        </authorList>
    </citation>
    <scope>NUCLEOTIDE SEQUENCE [LARGE SCALE GENOMIC DNA]</scope>
    <source>
        <strain evidence="3">KMM 6017</strain>
    </source>
</reference>
<name>A0A150XQQ5_ROSEK</name>
<keyword evidence="2" id="KW-1133">Transmembrane helix</keyword>
<feature type="transmembrane region" description="Helical" evidence="2">
    <location>
        <begin position="12"/>
        <end position="33"/>
    </location>
</feature>
<dbReference type="OrthoDB" id="9814627at2"/>
<organism evidence="3 4">
    <name type="scientific">Roseivirga ehrenbergii (strain DSM 102268 / JCM 13514 / KCTC 12282 / NCIMB 14502 / KMM 6017)</name>
    <dbReference type="NCBI Taxonomy" id="279360"/>
    <lineage>
        <taxon>Bacteria</taxon>
        <taxon>Pseudomonadati</taxon>
        <taxon>Bacteroidota</taxon>
        <taxon>Cytophagia</taxon>
        <taxon>Cytophagales</taxon>
        <taxon>Roseivirgaceae</taxon>
        <taxon>Roseivirga</taxon>
    </lineage>
</organism>
<evidence type="ECO:0000256" key="1">
    <source>
        <dbReference type="SAM" id="MobiDB-lite"/>
    </source>
</evidence>
<protein>
    <submittedName>
        <fullName evidence="3">Uncharacterized protein</fullName>
    </submittedName>
</protein>
<dbReference type="Proteomes" id="UP000075583">
    <property type="component" value="Unassembled WGS sequence"/>
</dbReference>
<dbReference type="STRING" id="279360.MB14_14990"/>
<feature type="region of interest" description="Disordered" evidence="1">
    <location>
        <begin position="203"/>
        <end position="229"/>
    </location>
</feature>
<dbReference type="Gene3D" id="2.60.120.260">
    <property type="entry name" value="Galactose-binding domain-like"/>
    <property type="match status" value="1"/>
</dbReference>
<evidence type="ECO:0000313" key="4">
    <source>
        <dbReference type="Proteomes" id="UP000075583"/>
    </source>
</evidence>